<dbReference type="RefSeq" id="WP_082351368.1">
    <property type="nucleotide sequence ID" value="NZ_CP010802.1"/>
</dbReference>
<dbReference type="InterPro" id="IPR039001">
    <property type="entry name" value="Pal"/>
</dbReference>
<dbReference type="InterPro" id="IPR006665">
    <property type="entry name" value="OmpA-like"/>
</dbReference>
<evidence type="ECO:0000256" key="8">
    <source>
        <dbReference type="HAMAP-Rule" id="MF_02204"/>
    </source>
</evidence>
<keyword evidence="5 8" id="KW-0998">Cell outer membrane</keyword>
<dbReference type="PRINTS" id="PR01021">
    <property type="entry name" value="OMPADOMAIN"/>
</dbReference>
<dbReference type="InterPro" id="IPR006664">
    <property type="entry name" value="OMP_bac"/>
</dbReference>
<reference evidence="11 12" key="1">
    <citation type="submission" date="2015-07" db="EMBL/GenBank/DDBJ databases">
        <title>Isolation and Genomic Characterization of a Novel Halophilic Metal-Reducing Deltaproteobacterium from the Deep Subsurface.</title>
        <authorList>
            <person name="Badalamenti J.P."/>
            <person name="Summers Z.M."/>
            <person name="Gralnick J.A."/>
            <person name="Bond D.R."/>
        </authorList>
    </citation>
    <scope>NUCLEOTIDE SEQUENCE [LARGE SCALE GENOMIC DNA]</scope>
    <source>
        <strain evidence="11 12">WTL</strain>
    </source>
</reference>
<keyword evidence="12" id="KW-1185">Reference proteome</keyword>
<comment type="similarity">
    <text evidence="8">Belongs to the Pal lipoprotein family.</text>
</comment>
<dbReference type="InterPro" id="IPR036737">
    <property type="entry name" value="OmpA-like_sf"/>
</dbReference>
<feature type="signal peptide" evidence="9">
    <location>
        <begin position="1"/>
        <end position="24"/>
    </location>
</feature>
<dbReference type="GO" id="GO:0051301">
    <property type="term" value="P:cell division"/>
    <property type="evidence" value="ECO:0007669"/>
    <property type="project" value="UniProtKB-KW"/>
</dbReference>
<dbReference type="SUPFAM" id="SSF103088">
    <property type="entry name" value="OmpA-like"/>
    <property type="match status" value="1"/>
</dbReference>
<evidence type="ECO:0000256" key="6">
    <source>
        <dbReference type="ARBA" id="ARBA00023288"/>
    </source>
</evidence>
<evidence type="ECO:0000256" key="7">
    <source>
        <dbReference type="ARBA" id="ARBA00023306"/>
    </source>
</evidence>
<evidence type="ECO:0000256" key="4">
    <source>
        <dbReference type="ARBA" id="ARBA00023139"/>
    </source>
</evidence>
<dbReference type="CDD" id="cd07185">
    <property type="entry name" value="OmpA_C-like"/>
    <property type="match status" value="1"/>
</dbReference>
<dbReference type="AlphaFoldDB" id="A0A0M4DKZ2"/>
<dbReference type="InterPro" id="IPR050330">
    <property type="entry name" value="Bact_OuterMem_StrucFunc"/>
</dbReference>
<organism evidence="11 12">
    <name type="scientific">Desulfuromonas soudanensis</name>
    <dbReference type="NCBI Taxonomy" id="1603606"/>
    <lineage>
        <taxon>Bacteria</taxon>
        <taxon>Pseudomonadati</taxon>
        <taxon>Thermodesulfobacteriota</taxon>
        <taxon>Desulfuromonadia</taxon>
        <taxon>Desulfuromonadales</taxon>
        <taxon>Desulfuromonadaceae</taxon>
        <taxon>Desulfuromonas</taxon>
    </lineage>
</organism>
<dbReference type="EMBL" id="CP010802">
    <property type="protein sequence ID" value="ALC18275.1"/>
    <property type="molecule type" value="Genomic_DNA"/>
</dbReference>
<feature type="domain" description="OmpA-like" evidence="10">
    <location>
        <begin position="64"/>
        <end position="179"/>
    </location>
</feature>
<dbReference type="PANTHER" id="PTHR30329">
    <property type="entry name" value="STATOR ELEMENT OF FLAGELLAR MOTOR COMPLEX"/>
    <property type="match status" value="1"/>
</dbReference>
<dbReference type="PANTHER" id="PTHR30329:SF21">
    <property type="entry name" value="LIPOPROTEIN YIAD-RELATED"/>
    <property type="match status" value="1"/>
</dbReference>
<keyword evidence="2 8" id="KW-0732">Signal</keyword>
<dbReference type="Gene3D" id="3.30.1330.60">
    <property type="entry name" value="OmpA-like domain"/>
    <property type="match status" value="1"/>
</dbReference>
<dbReference type="NCBIfam" id="TIGR02802">
    <property type="entry name" value="Pal_lipo"/>
    <property type="match status" value="1"/>
</dbReference>
<dbReference type="PATRIC" id="fig|1603606.3.peg.3836"/>
<dbReference type="Proteomes" id="UP000057158">
    <property type="component" value="Chromosome"/>
</dbReference>
<sequence>MKNMIILRLLLVVALSALLVTGCAKKPAPAPEAPVAQADEAPAGMTGMQDGSMTEAPVSESATQADAVVATLQRIFFEFDQYTLTDEARATLAGNAAYLKANSSVQLRIEGHCDERGSDEYNLALGERRAMAAKSYLETLGVAANRLSIISYGEEMPLDPGHGEEAWAKNRRAEFKPLR</sequence>
<dbReference type="KEGG" id="des:DSOUD_3561"/>
<gene>
    <name evidence="8" type="primary">pal</name>
    <name evidence="11" type="ORF">DSOUD_3561</name>
</gene>
<dbReference type="Pfam" id="PF00691">
    <property type="entry name" value="OmpA"/>
    <property type="match status" value="1"/>
</dbReference>
<evidence type="ECO:0000256" key="5">
    <source>
        <dbReference type="ARBA" id="ARBA00023237"/>
    </source>
</evidence>
<evidence type="ECO:0000313" key="12">
    <source>
        <dbReference type="Proteomes" id="UP000057158"/>
    </source>
</evidence>
<dbReference type="PROSITE" id="PS51123">
    <property type="entry name" value="OMPA_2"/>
    <property type="match status" value="1"/>
</dbReference>
<accession>A0A0M4DKZ2</accession>
<keyword evidence="1" id="KW-0132">Cell division</keyword>
<keyword evidence="6 8" id="KW-0449">Lipoprotein</keyword>
<dbReference type="HAMAP" id="MF_02204">
    <property type="entry name" value="Pal"/>
    <property type="match status" value="1"/>
</dbReference>
<proteinExistence type="inferred from homology"/>
<dbReference type="STRING" id="1603606.DSOUD_3561"/>
<keyword evidence="4 8" id="KW-0564">Palmitate</keyword>
<dbReference type="OrthoDB" id="9809164at2"/>
<dbReference type="PROSITE" id="PS51257">
    <property type="entry name" value="PROKAR_LIPOPROTEIN"/>
    <property type="match status" value="1"/>
</dbReference>
<evidence type="ECO:0000313" key="11">
    <source>
        <dbReference type="EMBL" id="ALC18275.1"/>
    </source>
</evidence>
<evidence type="ECO:0000256" key="9">
    <source>
        <dbReference type="SAM" id="SignalP"/>
    </source>
</evidence>
<dbReference type="InterPro" id="IPR014169">
    <property type="entry name" value="Pal_lipo_C"/>
</dbReference>
<evidence type="ECO:0000259" key="10">
    <source>
        <dbReference type="PROSITE" id="PS51123"/>
    </source>
</evidence>
<comment type="subcellular location">
    <subcellularLocation>
        <location evidence="8">Cell outer membrane</location>
        <topology evidence="8">Lipid-anchor</topology>
    </subcellularLocation>
</comment>
<name>A0A0M4DKZ2_9BACT</name>
<evidence type="ECO:0000256" key="3">
    <source>
        <dbReference type="ARBA" id="ARBA00023136"/>
    </source>
</evidence>
<feature type="chain" id="PRO_5005792358" description="Peptidoglycan-associated lipoprotein" evidence="9">
    <location>
        <begin position="25"/>
        <end position="179"/>
    </location>
</feature>
<keyword evidence="3 8" id="KW-0472">Membrane</keyword>
<keyword evidence="7" id="KW-0131">Cell cycle</keyword>
<evidence type="ECO:0000256" key="1">
    <source>
        <dbReference type="ARBA" id="ARBA00022618"/>
    </source>
</evidence>
<protein>
    <recommendedName>
        <fullName evidence="8">Peptidoglycan-associated lipoprotein</fullName>
        <shortName evidence="8">PAL</shortName>
    </recommendedName>
</protein>
<dbReference type="GO" id="GO:0009279">
    <property type="term" value="C:cell outer membrane"/>
    <property type="evidence" value="ECO:0007669"/>
    <property type="project" value="UniProtKB-SubCell"/>
</dbReference>
<evidence type="ECO:0000256" key="2">
    <source>
        <dbReference type="ARBA" id="ARBA00022729"/>
    </source>
</evidence>